<feature type="transmembrane region" description="Helical" evidence="1">
    <location>
        <begin position="12"/>
        <end position="32"/>
    </location>
</feature>
<evidence type="ECO:0000313" key="2">
    <source>
        <dbReference type="EMBL" id="GFT12845.1"/>
    </source>
</evidence>
<comment type="caution">
    <text evidence="2">The sequence shown here is derived from an EMBL/GenBank/DDBJ whole genome shotgun (WGS) entry which is preliminary data.</text>
</comment>
<dbReference type="EMBL" id="BMAW01057793">
    <property type="protein sequence ID" value="GFT12845.1"/>
    <property type="molecule type" value="Genomic_DNA"/>
</dbReference>
<sequence>MTAAINSNDGIVMVFIEFVIWLDGGLTNSYWIHFLRKYMPHKSCLTGIDKVWSPRLEKSESSSQMVEPVSIVEGEGDKGKLQSCLKSMFSEKERSRILETNLLPIIVIQGVSNTGKNYFMYYATSEAEKIGYKICCCCALETYRREPFMTIGLLIQRILDMSPDQSVREREQKILDAMPGGFDPQLYLFNHLFHVQVISPILPHVPVNISWFIEELAFNSSMP</sequence>
<keyword evidence="1" id="KW-0472">Membrane</keyword>
<dbReference type="Proteomes" id="UP000887013">
    <property type="component" value="Unassembled WGS sequence"/>
</dbReference>
<reference evidence="2" key="1">
    <citation type="submission" date="2020-08" db="EMBL/GenBank/DDBJ databases">
        <title>Multicomponent nature underlies the extraordinary mechanical properties of spider dragline silk.</title>
        <authorList>
            <person name="Kono N."/>
            <person name="Nakamura H."/>
            <person name="Mori M."/>
            <person name="Yoshida Y."/>
            <person name="Ohtoshi R."/>
            <person name="Malay A.D."/>
            <person name="Moran D.A.P."/>
            <person name="Tomita M."/>
            <person name="Numata K."/>
            <person name="Arakawa K."/>
        </authorList>
    </citation>
    <scope>NUCLEOTIDE SEQUENCE</scope>
</reference>
<gene>
    <name evidence="2" type="ORF">NPIL_576151</name>
</gene>
<protein>
    <submittedName>
        <fullName evidence="2">Uncharacterized protein</fullName>
    </submittedName>
</protein>
<organism evidence="2 3">
    <name type="scientific">Nephila pilipes</name>
    <name type="common">Giant wood spider</name>
    <name type="synonym">Nephila maculata</name>
    <dbReference type="NCBI Taxonomy" id="299642"/>
    <lineage>
        <taxon>Eukaryota</taxon>
        <taxon>Metazoa</taxon>
        <taxon>Ecdysozoa</taxon>
        <taxon>Arthropoda</taxon>
        <taxon>Chelicerata</taxon>
        <taxon>Arachnida</taxon>
        <taxon>Araneae</taxon>
        <taxon>Araneomorphae</taxon>
        <taxon>Entelegynae</taxon>
        <taxon>Araneoidea</taxon>
        <taxon>Nephilidae</taxon>
        <taxon>Nephila</taxon>
    </lineage>
</organism>
<name>A0A8X6THZ8_NEPPI</name>
<keyword evidence="1" id="KW-0812">Transmembrane</keyword>
<evidence type="ECO:0000256" key="1">
    <source>
        <dbReference type="SAM" id="Phobius"/>
    </source>
</evidence>
<accession>A0A8X6THZ8</accession>
<keyword evidence="1" id="KW-1133">Transmembrane helix</keyword>
<dbReference type="AlphaFoldDB" id="A0A8X6THZ8"/>
<proteinExistence type="predicted"/>
<evidence type="ECO:0000313" key="3">
    <source>
        <dbReference type="Proteomes" id="UP000887013"/>
    </source>
</evidence>
<keyword evidence="3" id="KW-1185">Reference proteome</keyword>